<comment type="caution">
    <text evidence="1">The sequence shown here is derived from an EMBL/GenBank/DDBJ whole genome shotgun (WGS) entry which is preliminary data.</text>
</comment>
<dbReference type="EMBL" id="VBQZ03000353">
    <property type="protein sequence ID" value="MXQ99124.1"/>
    <property type="molecule type" value="Genomic_DNA"/>
</dbReference>
<reference evidence="1" key="1">
    <citation type="submission" date="2019-10" db="EMBL/GenBank/DDBJ databases">
        <title>The sequence and de novo assembly of the wild yak genome.</title>
        <authorList>
            <person name="Liu Y."/>
        </authorList>
    </citation>
    <scope>NUCLEOTIDE SEQUENCE [LARGE SCALE GENOMIC DNA]</scope>
    <source>
        <strain evidence="1">WY2019</strain>
    </source>
</reference>
<organism evidence="1 2">
    <name type="scientific">Bos mutus</name>
    <name type="common">wild yak</name>
    <dbReference type="NCBI Taxonomy" id="72004"/>
    <lineage>
        <taxon>Eukaryota</taxon>
        <taxon>Metazoa</taxon>
        <taxon>Chordata</taxon>
        <taxon>Craniata</taxon>
        <taxon>Vertebrata</taxon>
        <taxon>Euteleostomi</taxon>
        <taxon>Mammalia</taxon>
        <taxon>Eutheria</taxon>
        <taxon>Laurasiatheria</taxon>
        <taxon>Artiodactyla</taxon>
        <taxon>Ruminantia</taxon>
        <taxon>Pecora</taxon>
        <taxon>Bovidae</taxon>
        <taxon>Bovinae</taxon>
        <taxon>Bos</taxon>
    </lineage>
</organism>
<name>A0A6B0SGM2_9CETA</name>
<dbReference type="Pfam" id="PF22195">
    <property type="entry name" value="TSP1_CFP_C"/>
    <property type="match status" value="1"/>
</dbReference>
<protein>
    <submittedName>
        <fullName evidence="1">Uncharacterized protein</fullName>
    </submittedName>
</protein>
<dbReference type="AlphaFoldDB" id="A0A6B0SGM2"/>
<evidence type="ECO:0000313" key="1">
    <source>
        <dbReference type="EMBL" id="MXQ99124.1"/>
    </source>
</evidence>
<keyword evidence="2" id="KW-1185">Reference proteome</keyword>
<dbReference type="Proteomes" id="UP000322234">
    <property type="component" value="Unassembled WGS sequence"/>
</dbReference>
<accession>A0A6B0SGM2</accession>
<gene>
    <name evidence="1" type="ORF">E5288_WYG002805</name>
</gene>
<dbReference type="InterPro" id="IPR054019">
    <property type="entry name" value="CFP_TSR_C"/>
</dbReference>
<sequence length="96" mass="10202">MVEGQGEKNVTFWGKPFGQCDVLQGQKSGAIASSRPKSAAQAKSQWPVVENSTFHCGHGMTEVKVRIRILIPAVALMSAPFSVSALGHPARPSAEL</sequence>
<proteinExistence type="predicted"/>
<evidence type="ECO:0000313" key="2">
    <source>
        <dbReference type="Proteomes" id="UP000322234"/>
    </source>
</evidence>